<keyword evidence="3" id="KW-1185">Reference proteome</keyword>
<protein>
    <submittedName>
        <fullName evidence="2">Uncharacterized protein</fullName>
    </submittedName>
</protein>
<comment type="caution">
    <text evidence="2">The sequence shown here is derived from an EMBL/GenBank/DDBJ whole genome shotgun (WGS) entry which is preliminary data.</text>
</comment>
<dbReference type="AlphaFoldDB" id="A0A402DP76"/>
<accession>A0A402DP76</accession>
<dbReference type="EMBL" id="BIMR01000055">
    <property type="protein sequence ID" value="GCE75881.1"/>
    <property type="molecule type" value="Genomic_DNA"/>
</dbReference>
<evidence type="ECO:0000313" key="3">
    <source>
        <dbReference type="Proteomes" id="UP000289954"/>
    </source>
</evidence>
<dbReference type="Proteomes" id="UP000289954">
    <property type="component" value="Unassembled WGS sequence"/>
</dbReference>
<sequence>MTSPERRQIDAARGYILKLRSMHPSTDVLVTLDEAEQELDERERRLEAADKRTLEHA</sequence>
<organism evidence="2 3">
    <name type="scientific">Cellulomonas biazotea</name>
    <dbReference type="NCBI Taxonomy" id="1709"/>
    <lineage>
        <taxon>Bacteria</taxon>
        <taxon>Bacillati</taxon>
        <taxon>Actinomycetota</taxon>
        <taxon>Actinomycetes</taxon>
        <taxon>Micrococcales</taxon>
        <taxon>Cellulomonadaceae</taxon>
        <taxon>Cellulomonas</taxon>
    </lineage>
</organism>
<reference evidence="2 3" key="1">
    <citation type="submission" date="2019-01" db="EMBL/GenBank/DDBJ databases">
        <title>Draft genome sequence of Cellulomonas takizawaensis strain TKZ-21.</title>
        <authorList>
            <person name="Yamamura H."/>
            <person name="Hayashi T."/>
            <person name="Hamada M."/>
            <person name="Serisawa Y."/>
            <person name="Matsuyama K."/>
            <person name="Nakagawa Y."/>
            <person name="Otoguro M."/>
            <person name="Yanagida F."/>
            <person name="Hayakawa M."/>
        </authorList>
    </citation>
    <scope>NUCLEOTIDE SEQUENCE [LARGE SCALE GENOMIC DNA]</scope>
    <source>
        <strain evidence="2 3">NBRC12680</strain>
    </source>
</reference>
<dbReference type="RefSeq" id="WP_165446657.1">
    <property type="nucleotide sequence ID" value="NZ_BIMR01000055.1"/>
</dbReference>
<feature type="compositionally biased region" description="Basic and acidic residues" evidence="1">
    <location>
        <begin position="41"/>
        <end position="57"/>
    </location>
</feature>
<evidence type="ECO:0000256" key="1">
    <source>
        <dbReference type="SAM" id="MobiDB-lite"/>
    </source>
</evidence>
<proteinExistence type="predicted"/>
<evidence type="ECO:0000313" key="2">
    <source>
        <dbReference type="EMBL" id="GCE75881.1"/>
    </source>
</evidence>
<gene>
    <name evidence="2" type="ORF">CBZ_09370</name>
</gene>
<feature type="region of interest" description="Disordered" evidence="1">
    <location>
        <begin position="38"/>
        <end position="57"/>
    </location>
</feature>
<name>A0A402DP76_9CELL</name>